<sequence>VDWSTMAKTEMGLCNKRHQKPPDEPPPRSLKESTAQEFGFQMGQAVLISNLKGAPQFNGCTAAVVGFRSDRVEVEVEAEGTKKTLALKPDNLSASTGQAEPPKAQAQGEAAEQAPAEKAPEPRRRRGKWEENSGGFVVNQAKKGPACPKLPPLADLEAMPVKELKQVLVAHAVDITGCLERAEFLAKAKEVAEQSA</sequence>
<keyword evidence="3" id="KW-1185">Reference proteome</keyword>
<dbReference type="SUPFAM" id="SSF68906">
    <property type="entry name" value="SAP domain"/>
    <property type="match status" value="1"/>
</dbReference>
<evidence type="ECO:0000256" key="1">
    <source>
        <dbReference type="SAM" id="MobiDB-lite"/>
    </source>
</evidence>
<dbReference type="InterPro" id="IPR036361">
    <property type="entry name" value="SAP_dom_sf"/>
</dbReference>
<accession>A0A812WIW8</accession>
<organism evidence="2 3">
    <name type="scientific">Symbiodinium necroappetens</name>
    <dbReference type="NCBI Taxonomy" id="1628268"/>
    <lineage>
        <taxon>Eukaryota</taxon>
        <taxon>Sar</taxon>
        <taxon>Alveolata</taxon>
        <taxon>Dinophyceae</taxon>
        <taxon>Suessiales</taxon>
        <taxon>Symbiodiniaceae</taxon>
        <taxon>Symbiodinium</taxon>
    </lineage>
</organism>
<evidence type="ECO:0000313" key="3">
    <source>
        <dbReference type="Proteomes" id="UP000601435"/>
    </source>
</evidence>
<feature type="compositionally biased region" description="Basic and acidic residues" evidence="1">
    <location>
        <begin position="20"/>
        <end position="31"/>
    </location>
</feature>
<dbReference type="Gene3D" id="1.10.720.30">
    <property type="entry name" value="SAP domain"/>
    <property type="match status" value="1"/>
</dbReference>
<proteinExistence type="predicted"/>
<protein>
    <submittedName>
        <fullName evidence="2">Uncharacterized protein</fullName>
    </submittedName>
</protein>
<feature type="compositionally biased region" description="Low complexity" evidence="1">
    <location>
        <begin position="97"/>
        <end position="117"/>
    </location>
</feature>
<reference evidence="2" key="1">
    <citation type="submission" date="2021-02" db="EMBL/GenBank/DDBJ databases">
        <authorList>
            <person name="Dougan E. K."/>
            <person name="Rhodes N."/>
            <person name="Thang M."/>
            <person name="Chan C."/>
        </authorList>
    </citation>
    <scope>NUCLEOTIDE SEQUENCE</scope>
</reference>
<comment type="caution">
    <text evidence="2">The sequence shown here is derived from an EMBL/GenBank/DDBJ whole genome shotgun (WGS) entry which is preliminary data.</text>
</comment>
<name>A0A812WIW8_9DINO</name>
<feature type="region of interest" description="Disordered" evidence="1">
    <location>
        <begin position="1"/>
        <end position="34"/>
    </location>
</feature>
<dbReference type="Proteomes" id="UP000601435">
    <property type="component" value="Unassembled WGS sequence"/>
</dbReference>
<dbReference type="OrthoDB" id="447245at2759"/>
<feature type="non-terminal residue" evidence="2">
    <location>
        <position position="1"/>
    </location>
</feature>
<feature type="region of interest" description="Disordered" evidence="1">
    <location>
        <begin position="85"/>
        <end position="132"/>
    </location>
</feature>
<gene>
    <name evidence="2" type="ORF">SNEC2469_LOCUS19521</name>
</gene>
<dbReference type="AlphaFoldDB" id="A0A812WIW8"/>
<dbReference type="EMBL" id="CAJNJA010033441">
    <property type="protein sequence ID" value="CAE7679379.1"/>
    <property type="molecule type" value="Genomic_DNA"/>
</dbReference>
<evidence type="ECO:0000313" key="2">
    <source>
        <dbReference type="EMBL" id="CAE7679379.1"/>
    </source>
</evidence>